<evidence type="ECO:0000313" key="17">
    <source>
        <dbReference type="Proteomes" id="UP001631957"/>
    </source>
</evidence>
<keyword evidence="5" id="KW-0597">Phosphoprotein</keyword>
<keyword evidence="6" id="KW-0808">Transferase</keyword>
<evidence type="ECO:0000313" key="16">
    <source>
        <dbReference type="EMBL" id="MFM9609713.1"/>
    </source>
</evidence>
<dbReference type="GO" id="GO:0005524">
    <property type="term" value="F:ATP binding"/>
    <property type="evidence" value="ECO:0007669"/>
    <property type="project" value="UniProtKB-KW"/>
</dbReference>
<dbReference type="InterPro" id="IPR035965">
    <property type="entry name" value="PAS-like_dom_sf"/>
</dbReference>
<dbReference type="SUPFAM" id="SSF55890">
    <property type="entry name" value="Sporulation response regulatory protein Spo0B"/>
    <property type="match status" value="1"/>
</dbReference>
<dbReference type="Proteomes" id="UP001631957">
    <property type="component" value="Unassembled WGS sequence"/>
</dbReference>
<dbReference type="InterPro" id="IPR013656">
    <property type="entry name" value="PAS_4"/>
</dbReference>
<dbReference type="SUPFAM" id="SSF55874">
    <property type="entry name" value="ATPase domain of HSP90 chaperone/DNA topoisomerase II/histidine kinase"/>
    <property type="match status" value="1"/>
</dbReference>
<gene>
    <name evidence="16" type="ORF">ACKI18_13475</name>
</gene>
<evidence type="ECO:0000256" key="13">
    <source>
        <dbReference type="ARBA" id="ARBA00023136"/>
    </source>
</evidence>
<evidence type="ECO:0000256" key="8">
    <source>
        <dbReference type="ARBA" id="ARBA00022741"/>
    </source>
</evidence>
<dbReference type="InterPro" id="IPR005467">
    <property type="entry name" value="His_kinase_dom"/>
</dbReference>
<keyword evidence="13 14" id="KW-0472">Membrane</keyword>
<dbReference type="InterPro" id="IPR004358">
    <property type="entry name" value="Sig_transdc_His_kin-like_C"/>
</dbReference>
<name>A0ABW9HS89_9ACTN</name>
<dbReference type="PROSITE" id="PS50109">
    <property type="entry name" value="HIS_KIN"/>
    <property type="match status" value="1"/>
</dbReference>
<dbReference type="RefSeq" id="WP_055721318.1">
    <property type="nucleotide sequence ID" value="NZ_JBJVNI010000006.1"/>
</dbReference>
<evidence type="ECO:0000256" key="7">
    <source>
        <dbReference type="ARBA" id="ARBA00022692"/>
    </source>
</evidence>
<dbReference type="InterPro" id="IPR033463">
    <property type="entry name" value="sCache_3"/>
</dbReference>
<dbReference type="Pfam" id="PF17203">
    <property type="entry name" value="sCache_3_2"/>
    <property type="match status" value="1"/>
</dbReference>
<evidence type="ECO:0000256" key="9">
    <source>
        <dbReference type="ARBA" id="ARBA00022777"/>
    </source>
</evidence>
<evidence type="ECO:0000256" key="6">
    <source>
        <dbReference type="ARBA" id="ARBA00022679"/>
    </source>
</evidence>
<keyword evidence="10 16" id="KW-0067">ATP-binding</keyword>
<feature type="domain" description="Histidine kinase" evidence="15">
    <location>
        <begin position="306"/>
        <end position="540"/>
    </location>
</feature>
<keyword evidence="8" id="KW-0547">Nucleotide-binding</keyword>
<comment type="subcellular location">
    <subcellularLocation>
        <location evidence="2">Cell membrane</location>
        <topology evidence="2">Multi-pass membrane protein</topology>
    </subcellularLocation>
</comment>
<evidence type="ECO:0000256" key="12">
    <source>
        <dbReference type="ARBA" id="ARBA00023012"/>
    </source>
</evidence>
<dbReference type="SMART" id="SM00387">
    <property type="entry name" value="HATPase_c"/>
    <property type="match status" value="1"/>
</dbReference>
<dbReference type="Gene3D" id="3.30.450.20">
    <property type="entry name" value="PAS domain"/>
    <property type="match status" value="2"/>
</dbReference>
<dbReference type="EC" id="2.7.13.3" evidence="3"/>
<keyword evidence="11 14" id="KW-1133">Transmembrane helix</keyword>
<proteinExistence type="predicted"/>
<dbReference type="InterPro" id="IPR029151">
    <property type="entry name" value="Sensor-like_sf"/>
</dbReference>
<evidence type="ECO:0000256" key="10">
    <source>
        <dbReference type="ARBA" id="ARBA00022840"/>
    </source>
</evidence>
<dbReference type="SUPFAM" id="SSF103190">
    <property type="entry name" value="Sensory domain-like"/>
    <property type="match status" value="1"/>
</dbReference>
<evidence type="ECO:0000256" key="3">
    <source>
        <dbReference type="ARBA" id="ARBA00012438"/>
    </source>
</evidence>
<dbReference type="PANTHER" id="PTHR43547">
    <property type="entry name" value="TWO-COMPONENT HISTIDINE KINASE"/>
    <property type="match status" value="1"/>
</dbReference>
<dbReference type="Gene3D" id="3.30.565.10">
    <property type="entry name" value="Histidine kinase-like ATPase, C-terminal domain"/>
    <property type="match status" value="1"/>
</dbReference>
<dbReference type="EMBL" id="JBJVNI010000006">
    <property type="protein sequence ID" value="MFM9609713.1"/>
    <property type="molecule type" value="Genomic_DNA"/>
</dbReference>
<evidence type="ECO:0000256" key="2">
    <source>
        <dbReference type="ARBA" id="ARBA00004651"/>
    </source>
</evidence>
<protein>
    <recommendedName>
        <fullName evidence="3">histidine kinase</fullName>
        <ecNumber evidence="3">2.7.13.3</ecNumber>
    </recommendedName>
</protein>
<dbReference type="SUPFAM" id="SSF55785">
    <property type="entry name" value="PYP-like sensor domain (PAS domain)"/>
    <property type="match status" value="1"/>
</dbReference>
<dbReference type="CDD" id="cd16915">
    <property type="entry name" value="HATPase_DpiB-CitA-like"/>
    <property type="match status" value="1"/>
</dbReference>
<evidence type="ECO:0000259" key="15">
    <source>
        <dbReference type="PROSITE" id="PS50109"/>
    </source>
</evidence>
<feature type="transmembrane region" description="Helical" evidence="14">
    <location>
        <begin position="183"/>
        <end position="203"/>
    </location>
</feature>
<dbReference type="PANTHER" id="PTHR43547:SF10">
    <property type="entry name" value="SENSOR HISTIDINE KINASE DCUS"/>
    <property type="match status" value="1"/>
</dbReference>
<dbReference type="InterPro" id="IPR036890">
    <property type="entry name" value="HATPase_C_sf"/>
</dbReference>
<dbReference type="InterPro" id="IPR003594">
    <property type="entry name" value="HATPase_dom"/>
</dbReference>
<accession>A0ABW9HS89</accession>
<keyword evidence="9" id="KW-0418">Kinase</keyword>
<keyword evidence="12" id="KW-0902">Two-component regulatory system</keyword>
<organism evidence="16 17">
    <name type="scientific">Streptomyces niveiscabiei</name>
    <dbReference type="NCBI Taxonomy" id="164115"/>
    <lineage>
        <taxon>Bacteria</taxon>
        <taxon>Bacillati</taxon>
        <taxon>Actinomycetota</taxon>
        <taxon>Actinomycetes</taxon>
        <taxon>Kitasatosporales</taxon>
        <taxon>Streptomycetaceae</taxon>
        <taxon>Streptomyces</taxon>
    </lineage>
</organism>
<dbReference type="PRINTS" id="PR00344">
    <property type="entry name" value="BCTRLSENSOR"/>
</dbReference>
<dbReference type="Pfam" id="PF08448">
    <property type="entry name" value="PAS_4"/>
    <property type="match status" value="1"/>
</dbReference>
<comment type="catalytic activity">
    <reaction evidence="1">
        <text>ATP + protein L-histidine = ADP + protein N-phospho-L-histidine.</text>
        <dbReference type="EC" id="2.7.13.3"/>
    </reaction>
</comment>
<reference evidence="16 17" key="1">
    <citation type="submission" date="2024-12" db="EMBL/GenBank/DDBJ databases">
        <title>Forecasting of Potato common scab and diversities of Pathogenic streptomyces spp. in china.</title>
        <authorList>
            <person name="Handique U."/>
            <person name="Wu J."/>
        </authorList>
    </citation>
    <scope>NUCLEOTIDE SEQUENCE [LARGE SCALE GENOMIC DNA]</scope>
    <source>
        <strain evidence="16 17">ZRIMU1530</strain>
    </source>
</reference>
<evidence type="ECO:0000256" key="4">
    <source>
        <dbReference type="ARBA" id="ARBA00022475"/>
    </source>
</evidence>
<feature type="transmembrane region" description="Helical" evidence="14">
    <location>
        <begin position="12"/>
        <end position="33"/>
    </location>
</feature>
<dbReference type="InterPro" id="IPR016120">
    <property type="entry name" value="Sig_transdc_His_kin_SpoOB"/>
</dbReference>
<evidence type="ECO:0000256" key="14">
    <source>
        <dbReference type="SAM" id="Phobius"/>
    </source>
</evidence>
<comment type="caution">
    <text evidence="16">The sequence shown here is derived from an EMBL/GenBank/DDBJ whole genome shotgun (WGS) entry which is preliminary data.</text>
</comment>
<evidence type="ECO:0000256" key="1">
    <source>
        <dbReference type="ARBA" id="ARBA00000085"/>
    </source>
</evidence>
<dbReference type="Pfam" id="PF02518">
    <property type="entry name" value="HATPase_c"/>
    <property type="match status" value="1"/>
</dbReference>
<evidence type="ECO:0000256" key="11">
    <source>
        <dbReference type="ARBA" id="ARBA00022989"/>
    </source>
</evidence>
<keyword evidence="17" id="KW-1185">Reference proteome</keyword>
<evidence type="ECO:0000256" key="5">
    <source>
        <dbReference type="ARBA" id="ARBA00022553"/>
    </source>
</evidence>
<keyword evidence="4" id="KW-1003">Cell membrane</keyword>
<keyword evidence="7 14" id="KW-0812">Transmembrane</keyword>
<sequence>MHLRVPRPRSLAGQLFGMQAVLIAVVVAGYALFSYISDERQAEDAARRQAMAVARSVADSPSVREAIGTGDTSARLQPYALKVMKDTEVDFVTIMNPQGIRWTHPDRAQIGQKFLGHIERALKGESFTEKYTGTLGESVRAVTPIWASDAAESSRSDDQIIGLVSAGIKIEVISKRVQEQVTALLGVAGGALALGGLGTYVINARLRRHTHGMNAGELSAMHDYHQAALHAVREGLLMLDGQYRVALINDGARELLGVGPTRAVGDSVAELGLPAPLTGALLASEPRVDEVHLTAERVLVVNTSPVSGGEQRGTVVTLRDVTELQSLMGELNSERGFTQALRSQAHEAANRLHTVVSLIELNRADEAVEFATAELELAQALTDQVVAAVSEPVLAALLLGKTAQANERGVELEVSPSSRLDDGVLPDSLPARDLVTILGNLIDNAVDAAQGSVGARVSVTAYTTDAELVLSVSDTGTGVSPGDTEKVFERGFTTKPSGPGGRGLGLALVRQAVHRHDGTLSVSAAEGGGAEFVVRLPLRAPVSGGGA</sequence>